<feature type="transmembrane region" description="Helical" evidence="5">
    <location>
        <begin position="165"/>
        <end position="184"/>
    </location>
</feature>
<reference evidence="7" key="1">
    <citation type="submission" date="2016-10" db="EMBL/GenBank/DDBJ databases">
        <authorList>
            <person name="de Groot N.N."/>
        </authorList>
    </citation>
    <scope>NUCLEOTIDE SEQUENCE</scope>
</reference>
<dbReference type="InterPro" id="IPR010096">
    <property type="entry name" value="NADH-Q_OxRdtase_suN/2"/>
</dbReference>
<name>A0A1W1C1M5_9ZZZZ</name>
<dbReference type="PANTHER" id="PTHR22773">
    <property type="entry name" value="NADH DEHYDROGENASE"/>
    <property type="match status" value="1"/>
</dbReference>
<evidence type="ECO:0000313" key="7">
    <source>
        <dbReference type="EMBL" id="SFV59612.1"/>
    </source>
</evidence>
<comment type="subcellular location">
    <subcellularLocation>
        <location evidence="1">Membrane</location>
        <topology evidence="1">Multi-pass membrane protein</topology>
    </subcellularLocation>
</comment>
<protein>
    <submittedName>
        <fullName evidence="7">NADH-ubiquinone oxidoreductase chain N</fullName>
        <ecNumber evidence="7">1.6.5.3</ecNumber>
    </submittedName>
</protein>
<dbReference type="GO" id="GO:0016020">
    <property type="term" value="C:membrane"/>
    <property type="evidence" value="ECO:0007669"/>
    <property type="project" value="UniProtKB-SubCell"/>
</dbReference>
<evidence type="ECO:0000256" key="1">
    <source>
        <dbReference type="ARBA" id="ARBA00004141"/>
    </source>
</evidence>
<dbReference type="AlphaFoldDB" id="A0A1W1C1M5"/>
<dbReference type="EC" id="1.6.5.3" evidence="7"/>
<sequence>MISPISVSIDSLNIALLAPMAILSFGALAIICIDLFAKNLSKSFYVMLTLLFIFIDFTALIGLNGPSRGFFDVMLVDGISVLAQGIILISSALFIITALSNKPFKEFKKAEYYALFMFMIVGFQFMVATDNLILIFLGLETASLSLYTLIAMHNRNKAFEAAIKYFTMGALAAGFFALSSLVFYALTGSIELSVIEKVLNARNYAPGSAILAGVVFMLIALGFKLSVVPTHTWTPDVYEGSSAPLAGYMSVVPKIAGLVVAIRFLDIFLHAQIAWVEDVLIFLAVITMFLANITALVQEDVKRMLAFSSIAHAGFVLTALMIGSTQANSAIFLYWILFMFTNIGAFTMLWIARHKKNLWDSRYQHPFTKFSGMVKVSPMMATIMAIFMFTLAGMPPFSVFWGKLYLIGTVVDSGHVILAVIMVINSAIAVYYYMKLIVYMFLRDPVTEDGNIYIANSSTPIKVIVGITLTFTITASIFVEPILGIISTLMKSSGL</sequence>
<feature type="transmembrane region" description="Helical" evidence="5">
    <location>
        <begin position="304"/>
        <end position="325"/>
    </location>
</feature>
<keyword evidence="7" id="KW-0830">Ubiquinone</keyword>
<dbReference type="GO" id="GO:0008137">
    <property type="term" value="F:NADH dehydrogenase (ubiquinone) activity"/>
    <property type="evidence" value="ECO:0007669"/>
    <property type="project" value="InterPro"/>
</dbReference>
<feature type="transmembrane region" description="Helical" evidence="5">
    <location>
        <begin position="133"/>
        <end position="153"/>
    </location>
</feature>
<evidence type="ECO:0000259" key="6">
    <source>
        <dbReference type="Pfam" id="PF00361"/>
    </source>
</evidence>
<keyword evidence="7" id="KW-0560">Oxidoreductase</keyword>
<feature type="transmembrane region" description="Helical" evidence="5">
    <location>
        <begin position="463"/>
        <end position="486"/>
    </location>
</feature>
<dbReference type="GO" id="GO:0016491">
    <property type="term" value="F:oxidoreductase activity"/>
    <property type="evidence" value="ECO:0007669"/>
    <property type="project" value="UniProtKB-KW"/>
</dbReference>
<feature type="transmembrane region" description="Helical" evidence="5">
    <location>
        <begin position="414"/>
        <end position="434"/>
    </location>
</feature>
<dbReference type="GO" id="GO:0042773">
    <property type="term" value="P:ATP synthesis coupled electron transport"/>
    <property type="evidence" value="ECO:0007669"/>
    <property type="project" value="InterPro"/>
</dbReference>
<feature type="transmembrane region" description="Helical" evidence="5">
    <location>
        <begin position="373"/>
        <end position="394"/>
    </location>
</feature>
<evidence type="ECO:0000256" key="3">
    <source>
        <dbReference type="ARBA" id="ARBA00022989"/>
    </source>
</evidence>
<keyword evidence="2 5" id="KW-0812">Transmembrane</keyword>
<dbReference type="EMBL" id="FPHE01000092">
    <property type="protein sequence ID" value="SFV59612.1"/>
    <property type="molecule type" value="Genomic_DNA"/>
</dbReference>
<gene>
    <name evidence="7" type="ORF">MNB_SV-12-1315</name>
</gene>
<dbReference type="NCBIfam" id="TIGR01770">
    <property type="entry name" value="NDH_I_N"/>
    <property type="match status" value="1"/>
</dbReference>
<keyword evidence="4 5" id="KW-0472">Membrane</keyword>
<evidence type="ECO:0000256" key="4">
    <source>
        <dbReference type="ARBA" id="ARBA00023136"/>
    </source>
</evidence>
<feature type="transmembrane region" description="Helical" evidence="5">
    <location>
        <begin position="110"/>
        <end position="127"/>
    </location>
</feature>
<evidence type="ECO:0000256" key="2">
    <source>
        <dbReference type="ARBA" id="ARBA00022692"/>
    </source>
</evidence>
<dbReference type="NCBIfam" id="NF004444">
    <property type="entry name" value="PRK05777.2-2"/>
    <property type="match status" value="1"/>
</dbReference>
<feature type="transmembrane region" description="Helical" evidence="5">
    <location>
        <begin position="44"/>
        <end position="63"/>
    </location>
</feature>
<dbReference type="InterPro" id="IPR001750">
    <property type="entry name" value="ND/Mrp_TM"/>
</dbReference>
<organism evidence="7">
    <name type="scientific">hydrothermal vent metagenome</name>
    <dbReference type="NCBI Taxonomy" id="652676"/>
    <lineage>
        <taxon>unclassified sequences</taxon>
        <taxon>metagenomes</taxon>
        <taxon>ecological metagenomes</taxon>
    </lineage>
</organism>
<feature type="transmembrane region" description="Helical" evidence="5">
    <location>
        <begin position="12"/>
        <end position="37"/>
    </location>
</feature>
<dbReference type="HAMAP" id="MF_00445">
    <property type="entry name" value="NDH1_NuoN_1"/>
    <property type="match status" value="1"/>
</dbReference>
<feature type="transmembrane region" description="Helical" evidence="5">
    <location>
        <begin position="75"/>
        <end position="98"/>
    </location>
</feature>
<keyword evidence="3 5" id="KW-1133">Transmembrane helix</keyword>
<feature type="transmembrane region" description="Helical" evidence="5">
    <location>
        <begin position="279"/>
        <end position="297"/>
    </location>
</feature>
<feature type="transmembrane region" description="Helical" evidence="5">
    <location>
        <begin position="331"/>
        <end position="352"/>
    </location>
</feature>
<feature type="transmembrane region" description="Helical" evidence="5">
    <location>
        <begin position="204"/>
        <end position="223"/>
    </location>
</feature>
<accession>A0A1W1C1M5</accession>
<dbReference type="Pfam" id="PF00361">
    <property type="entry name" value="Proton_antipo_M"/>
    <property type="match status" value="1"/>
</dbReference>
<evidence type="ECO:0000256" key="5">
    <source>
        <dbReference type="SAM" id="Phobius"/>
    </source>
</evidence>
<proteinExistence type="inferred from homology"/>
<feature type="domain" description="NADH:quinone oxidoreductase/Mrp antiporter transmembrane" evidence="6">
    <location>
        <begin position="130"/>
        <end position="428"/>
    </location>
</feature>